<accession>A0A7V3RFP4</accession>
<organism evidence="2">
    <name type="scientific">Mesoaciditoga lauensis</name>
    <dbReference type="NCBI Taxonomy" id="1495039"/>
    <lineage>
        <taxon>Bacteria</taxon>
        <taxon>Thermotogati</taxon>
        <taxon>Thermotogota</taxon>
        <taxon>Thermotogae</taxon>
        <taxon>Mesoaciditogales</taxon>
        <taxon>Mesoaciditogaceae</taxon>
        <taxon>Mesoaciditoga</taxon>
    </lineage>
</organism>
<dbReference type="Pfam" id="PF02310">
    <property type="entry name" value="B12-binding"/>
    <property type="match status" value="1"/>
</dbReference>
<dbReference type="AlphaFoldDB" id="A0A7V3RFP4"/>
<name>A0A7V3RFP4_9BACT</name>
<evidence type="ECO:0000259" key="1">
    <source>
        <dbReference type="PROSITE" id="PS51332"/>
    </source>
</evidence>
<dbReference type="InterPro" id="IPR006158">
    <property type="entry name" value="Cobalamin-bd"/>
</dbReference>
<feature type="domain" description="B12-binding" evidence="1">
    <location>
        <begin position="88"/>
        <end position="212"/>
    </location>
</feature>
<sequence>MDLYSDLKSKLYEGKKDETIDTVMSALDNGTDVIELYKVFSKILNEWDCDYEKDPLCIWKEHKISSIVRTAIECSYPFIMKNKAPESTLTCAVFCPQEEEHELGARMVADVFTLNGIKTIFVGKEVPFNTFIEALKVEQFDMISISITDYYNLVYLCRFIDGLKRYSPKTKVLVGGRALYKNPEYYKKCGADFQINDFDELTKFLKSLGRSK</sequence>
<gene>
    <name evidence="2" type="ORF">ENX73_06305</name>
</gene>
<dbReference type="GO" id="GO:0046872">
    <property type="term" value="F:metal ion binding"/>
    <property type="evidence" value="ECO:0007669"/>
    <property type="project" value="InterPro"/>
</dbReference>
<dbReference type="InterPro" id="IPR036724">
    <property type="entry name" value="Cobalamin-bd_sf"/>
</dbReference>
<dbReference type="GO" id="GO:0031419">
    <property type="term" value="F:cobalamin binding"/>
    <property type="evidence" value="ECO:0007669"/>
    <property type="project" value="InterPro"/>
</dbReference>
<dbReference type="EMBL" id="DTPE01000247">
    <property type="protein sequence ID" value="HGE75719.1"/>
    <property type="molecule type" value="Genomic_DNA"/>
</dbReference>
<comment type="caution">
    <text evidence="2">The sequence shown here is derived from an EMBL/GenBank/DDBJ whole genome shotgun (WGS) entry which is preliminary data.</text>
</comment>
<evidence type="ECO:0000313" key="2">
    <source>
        <dbReference type="EMBL" id="HGE75719.1"/>
    </source>
</evidence>
<reference evidence="2" key="1">
    <citation type="journal article" date="2020" name="mSystems">
        <title>Genome- and Community-Level Interaction Insights into Carbon Utilization and Element Cycling Functions of Hydrothermarchaeota in Hydrothermal Sediment.</title>
        <authorList>
            <person name="Zhou Z."/>
            <person name="Liu Y."/>
            <person name="Xu W."/>
            <person name="Pan J."/>
            <person name="Luo Z.H."/>
            <person name="Li M."/>
        </authorList>
    </citation>
    <scope>NUCLEOTIDE SEQUENCE [LARGE SCALE GENOMIC DNA]</scope>
    <source>
        <strain evidence="2">SpSt-966</strain>
    </source>
</reference>
<dbReference type="CDD" id="cd02065">
    <property type="entry name" value="B12-binding_like"/>
    <property type="match status" value="1"/>
</dbReference>
<protein>
    <submittedName>
        <fullName evidence="2">Cobalamin-binding protein</fullName>
    </submittedName>
</protein>
<dbReference type="SUPFAM" id="SSF52242">
    <property type="entry name" value="Cobalamin (vitamin B12)-binding domain"/>
    <property type="match status" value="1"/>
</dbReference>
<dbReference type="PROSITE" id="PS51332">
    <property type="entry name" value="B12_BINDING"/>
    <property type="match status" value="1"/>
</dbReference>
<dbReference type="Gene3D" id="3.40.50.280">
    <property type="entry name" value="Cobalamin-binding domain"/>
    <property type="match status" value="1"/>
</dbReference>
<proteinExistence type="predicted"/>